<feature type="compositionally biased region" description="Polar residues" evidence="1">
    <location>
        <begin position="125"/>
        <end position="134"/>
    </location>
</feature>
<feature type="region of interest" description="Disordered" evidence="1">
    <location>
        <begin position="105"/>
        <end position="134"/>
    </location>
</feature>
<gene>
    <name evidence="2" type="ORF">SAMN05444972_1049</name>
</gene>
<protein>
    <submittedName>
        <fullName evidence="2">Uncharacterized protein</fullName>
    </submittedName>
</protein>
<organism evidence="2 3">
    <name type="scientific">Marininema halotolerans</name>
    <dbReference type="NCBI Taxonomy" id="1155944"/>
    <lineage>
        <taxon>Bacteria</taxon>
        <taxon>Bacillati</taxon>
        <taxon>Bacillota</taxon>
        <taxon>Bacilli</taxon>
        <taxon>Bacillales</taxon>
        <taxon>Thermoactinomycetaceae</taxon>
        <taxon>Marininema</taxon>
    </lineage>
</organism>
<keyword evidence="3" id="KW-1185">Reference proteome</keyword>
<dbReference type="Proteomes" id="UP000198660">
    <property type="component" value="Unassembled WGS sequence"/>
</dbReference>
<evidence type="ECO:0000313" key="2">
    <source>
        <dbReference type="EMBL" id="SFS58327.1"/>
    </source>
</evidence>
<sequence>MRIKSVHITKESSMIFMYSSMEGSKIPQEEQYTAMKWEGVCAMDFSQSEYENLVVSLHAREEKILYVMKQMFEGICDETKPARAEKGLNEIYDAWSTLQETRQLKKRLQRMGGKGGQEGKAEPQNVRTLGQPSR</sequence>
<reference evidence="3" key="1">
    <citation type="submission" date="2016-10" db="EMBL/GenBank/DDBJ databases">
        <authorList>
            <person name="Varghese N."/>
            <person name="Submissions S."/>
        </authorList>
    </citation>
    <scope>NUCLEOTIDE SEQUENCE [LARGE SCALE GENOMIC DNA]</scope>
    <source>
        <strain evidence="3">DSM 45789</strain>
    </source>
</reference>
<dbReference type="AlphaFoldDB" id="A0A1I6R0Q9"/>
<name>A0A1I6R0Q9_9BACL</name>
<proteinExistence type="predicted"/>
<accession>A0A1I6R0Q9</accession>
<evidence type="ECO:0000256" key="1">
    <source>
        <dbReference type="SAM" id="MobiDB-lite"/>
    </source>
</evidence>
<dbReference type="EMBL" id="FPAA01000004">
    <property type="protein sequence ID" value="SFS58327.1"/>
    <property type="molecule type" value="Genomic_DNA"/>
</dbReference>
<evidence type="ECO:0000313" key="3">
    <source>
        <dbReference type="Proteomes" id="UP000198660"/>
    </source>
</evidence>